<dbReference type="InterPro" id="IPR036188">
    <property type="entry name" value="FAD/NAD-bd_sf"/>
</dbReference>
<dbReference type="SUPFAM" id="SSF51905">
    <property type="entry name" value="FAD/NAD(P)-binding domain"/>
    <property type="match status" value="4"/>
</dbReference>
<evidence type="ECO:0000256" key="4">
    <source>
        <dbReference type="ARBA" id="ARBA00022827"/>
    </source>
</evidence>
<name>A0A6A4IME8_APOLU</name>
<evidence type="ECO:0000256" key="2">
    <source>
        <dbReference type="ARBA" id="ARBA00009183"/>
    </source>
</evidence>
<evidence type="ECO:0000256" key="7">
    <source>
        <dbReference type="ARBA" id="ARBA00023033"/>
    </source>
</evidence>
<dbReference type="EC" id="1.-.-.-" evidence="8"/>
<keyword evidence="10" id="KW-1185">Reference proteome</keyword>
<dbReference type="AlphaFoldDB" id="A0A6A4IME8"/>
<dbReference type="EMBL" id="WIXP02000013">
    <property type="protein sequence ID" value="KAF6200569.1"/>
    <property type="molecule type" value="Genomic_DNA"/>
</dbReference>
<comment type="caution">
    <text evidence="9">The sequence shown here is derived from an EMBL/GenBank/DDBJ whole genome shotgun (WGS) entry which is preliminary data.</text>
</comment>
<dbReference type="FunFam" id="3.50.50.60:FF:000138">
    <property type="entry name" value="Flavin-containing monooxygenase"/>
    <property type="match status" value="2"/>
</dbReference>
<evidence type="ECO:0000313" key="9">
    <source>
        <dbReference type="EMBL" id="KAF6200569.1"/>
    </source>
</evidence>
<dbReference type="GO" id="GO:0004499">
    <property type="term" value="F:N,N-dimethylaniline monooxygenase activity"/>
    <property type="evidence" value="ECO:0007669"/>
    <property type="project" value="InterPro"/>
</dbReference>
<dbReference type="GO" id="GO:0050661">
    <property type="term" value="F:NADP binding"/>
    <property type="evidence" value="ECO:0007669"/>
    <property type="project" value="InterPro"/>
</dbReference>
<accession>A0A6A4IME8</accession>
<keyword evidence="4 8" id="KW-0274">FAD</keyword>
<organism evidence="9 10">
    <name type="scientific">Apolygus lucorum</name>
    <name type="common">Small green plant bug</name>
    <name type="synonym">Lygocoris lucorum</name>
    <dbReference type="NCBI Taxonomy" id="248454"/>
    <lineage>
        <taxon>Eukaryota</taxon>
        <taxon>Metazoa</taxon>
        <taxon>Ecdysozoa</taxon>
        <taxon>Arthropoda</taxon>
        <taxon>Hexapoda</taxon>
        <taxon>Insecta</taxon>
        <taxon>Pterygota</taxon>
        <taxon>Neoptera</taxon>
        <taxon>Paraneoptera</taxon>
        <taxon>Hemiptera</taxon>
        <taxon>Heteroptera</taxon>
        <taxon>Panheteroptera</taxon>
        <taxon>Cimicomorpha</taxon>
        <taxon>Miridae</taxon>
        <taxon>Mirini</taxon>
        <taxon>Apolygus</taxon>
    </lineage>
</organism>
<evidence type="ECO:0000256" key="5">
    <source>
        <dbReference type="ARBA" id="ARBA00022857"/>
    </source>
</evidence>
<comment type="similarity">
    <text evidence="2 8">Belongs to the FMO family.</text>
</comment>
<comment type="cofactor">
    <cofactor evidence="1 8">
        <name>FAD</name>
        <dbReference type="ChEBI" id="CHEBI:57692"/>
    </cofactor>
</comment>
<dbReference type="InterPro" id="IPR050346">
    <property type="entry name" value="FMO-like"/>
</dbReference>
<keyword evidence="3 8" id="KW-0285">Flavoprotein</keyword>
<evidence type="ECO:0000256" key="8">
    <source>
        <dbReference type="RuleBase" id="RU361177"/>
    </source>
</evidence>
<dbReference type="GO" id="GO:0050660">
    <property type="term" value="F:flavin adenine dinucleotide binding"/>
    <property type="evidence" value="ECO:0007669"/>
    <property type="project" value="InterPro"/>
</dbReference>
<dbReference type="PRINTS" id="PR00370">
    <property type="entry name" value="FMOXYGENASE"/>
</dbReference>
<evidence type="ECO:0000256" key="1">
    <source>
        <dbReference type="ARBA" id="ARBA00001974"/>
    </source>
</evidence>
<dbReference type="Proteomes" id="UP000466442">
    <property type="component" value="Unassembled WGS sequence"/>
</dbReference>
<dbReference type="PANTHER" id="PTHR23023">
    <property type="entry name" value="DIMETHYLANILINE MONOOXYGENASE"/>
    <property type="match status" value="1"/>
</dbReference>
<sequence length="746" mass="84890">MLVEVVGLKNARFSIPIMLSEDGQQVQFINLGVSRHYFSPSIPQFEGADSFKGRSIHSHVYRVPEEFAGQNVLIVGSGPSGRDIAVDLAPHAKKVYLSHHEKDLETLGFPKSVELKPDVSSLEENAAIFADKSRREIDAIIYCTGYDFSFPFLDDSCGVNVDENYVNPLYIQLINIRHPTMFFIGLPFRTFIFQLLELQAKCCVSVLTKAVHLPSEEQMEDARQREVASLEDRGYPKRKYHLIAAMVKDYFSLVADVGGLPHLNEVYFKIFYDSGLRRKNEFLNYRNYVYKILDDRNFHDLITSDFEIKSVSEYAAECQDQLQLPKPTMRICIIGFGCAGLAAARHVSADPNHECVVFEQSDRLGGTWVYTDSVGTGPYGLPIHTSMYKGLRTNLPKEVMGYPDFPIPEQDLSYIPSNDIVSFLEKYADHFNLKQYVKFEHHVKLVEPKGSQWEVTVVDLPKNEEKVYIFDAVMVCNGHYHTPWYPVIKGMDGFTGQAMHSHDYRDPQPFTGKRVAVIGAGPSGIDLALEIAKTATKVFLSRHRGGDDIQNVFPENAEMKFEIVEIKGNKVIFDEGSEAEVDVIFYCTGYKYNFPFLSEKCGIKVVDNCVQPLYKHLIHIEHQTMSLIGLPYYVCANSLFDLQVRFVLKFLKGEIKLPSKEEMYEDTEEEMARRKNKGLKRKQFHMMGNMQGDYYTELAEAGGLDPLPPVMAQLHNHASQSHLDNLISFRDHAYKIVDSNTFVQVK</sequence>
<evidence type="ECO:0000256" key="3">
    <source>
        <dbReference type="ARBA" id="ARBA00022630"/>
    </source>
</evidence>
<dbReference type="OrthoDB" id="66881at2759"/>
<dbReference type="InterPro" id="IPR000960">
    <property type="entry name" value="Flavin_mOase"/>
</dbReference>
<keyword evidence="7 8" id="KW-0503">Monooxygenase</keyword>
<proteinExistence type="inferred from homology"/>
<evidence type="ECO:0000256" key="6">
    <source>
        <dbReference type="ARBA" id="ARBA00023002"/>
    </source>
</evidence>
<keyword evidence="6 8" id="KW-0560">Oxidoreductase</keyword>
<evidence type="ECO:0000313" key="10">
    <source>
        <dbReference type="Proteomes" id="UP000466442"/>
    </source>
</evidence>
<reference evidence="9" key="1">
    <citation type="journal article" date="2021" name="Mol. Ecol. Resour.">
        <title>Apolygus lucorum genome provides insights into omnivorousness and mesophyll feeding.</title>
        <authorList>
            <person name="Liu Y."/>
            <person name="Liu H."/>
            <person name="Wang H."/>
            <person name="Huang T."/>
            <person name="Liu B."/>
            <person name="Yang B."/>
            <person name="Yin L."/>
            <person name="Li B."/>
            <person name="Zhang Y."/>
            <person name="Zhang S."/>
            <person name="Jiang F."/>
            <person name="Zhang X."/>
            <person name="Ren Y."/>
            <person name="Wang B."/>
            <person name="Wang S."/>
            <person name="Lu Y."/>
            <person name="Wu K."/>
            <person name="Fan W."/>
            <person name="Wang G."/>
        </authorList>
    </citation>
    <scope>NUCLEOTIDE SEQUENCE</scope>
    <source>
        <strain evidence="9">12Hb</strain>
    </source>
</reference>
<dbReference type="Pfam" id="PF00743">
    <property type="entry name" value="FMO-like"/>
    <property type="match status" value="4"/>
</dbReference>
<dbReference type="InterPro" id="IPR020946">
    <property type="entry name" value="Flavin_mOase-like"/>
</dbReference>
<gene>
    <name evidence="9" type="ORF">GE061_005012</name>
</gene>
<keyword evidence="5" id="KW-0521">NADP</keyword>
<protein>
    <recommendedName>
        <fullName evidence="8">Flavin-containing monooxygenase</fullName>
        <ecNumber evidence="8">1.-.-.-</ecNumber>
    </recommendedName>
</protein>
<dbReference type="Gene3D" id="3.50.50.60">
    <property type="entry name" value="FAD/NAD(P)-binding domain"/>
    <property type="match status" value="4"/>
</dbReference>